<dbReference type="InterPro" id="IPR005119">
    <property type="entry name" value="LysR_subst-bd"/>
</dbReference>
<dbReference type="Proteomes" id="UP000190951">
    <property type="component" value="Chromosome"/>
</dbReference>
<protein>
    <submittedName>
        <fullName evidence="5">HTH-type transcriptional regulator GltR</fullName>
    </submittedName>
</protein>
<evidence type="ECO:0000313" key="5">
    <source>
        <dbReference type="EMBL" id="URZ13525.1"/>
    </source>
</evidence>
<dbReference type="GO" id="GO:0003700">
    <property type="term" value="F:DNA-binding transcription factor activity"/>
    <property type="evidence" value="ECO:0007669"/>
    <property type="project" value="InterPro"/>
</dbReference>
<gene>
    <name evidence="5" type="primary">gltR_3</name>
    <name evidence="5" type="ORF">CROST_042910</name>
</gene>
<proteinExistence type="inferred from homology"/>
<keyword evidence="3" id="KW-0238">DNA-binding</keyword>
<dbReference type="CDD" id="cd05466">
    <property type="entry name" value="PBP2_LTTR_substrate"/>
    <property type="match status" value="1"/>
</dbReference>
<dbReference type="SUPFAM" id="SSF53850">
    <property type="entry name" value="Periplasmic binding protein-like II"/>
    <property type="match status" value="1"/>
</dbReference>
<keyword evidence="6" id="KW-1185">Reference proteome</keyword>
<dbReference type="InterPro" id="IPR036388">
    <property type="entry name" value="WH-like_DNA-bd_sf"/>
</dbReference>
<dbReference type="Pfam" id="PF03466">
    <property type="entry name" value="LysR_substrate"/>
    <property type="match status" value="1"/>
</dbReference>
<dbReference type="PANTHER" id="PTHR30126">
    <property type="entry name" value="HTH-TYPE TRANSCRIPTIONAL REGULATOR"/>
    <property type="match status" value="1"/>
</dbReference>
<keyword evidence="2" id="KW-0805">Transcription regulation</keyword>
<dbReference type="FunFam" id="1.10.10.10:FF:000001">
    <property type="entry name" value="LysR family transcriptional regulator"/>
    <property type="match status" value="1"/>
</dbReference>
<dbReference type="Gene3D" id="1.10.10.10">
    <property type="entry name" value="Winged helix-like DNA-binding domain superfamily/Winged helix DNA-binding domain"/>
    <property type="match status" value="1"/>
</dbReference>
<dbReference type="InterPro" id="IPR036390">
    <property type="entry name" value="WH_DNA-bd_sf"/>
</dbReference>
<dbReference type="PROSITE" id="PS50931">
    <property type="entry name" value="HTH_LYSR"/>
    <property type="match status" value="1"/>
</dbReference>
<evidence type="ECO:0000256" key="1">
    <source>
        <dbReference type="ARBA" id="ARBA00009437"/>
    </source>
</evidence>
<dbReference type="EMBL" id="CP096983">
    <property type="protein sequence ID" value="URZ13525.1"/>
    <property type="molecule type" value="Genomic_DNA"/>
</dbReference>
<dbReference type="STRING" id="84029.CROST_08530"/>
<organism evidence="5 6">
    <name type="scientific">Clostridium felsineum</name>
    <dbReference type="NCBI Taxonomy" id="36839"/>
    <lineage>
        <taxon>Bacteria</taxon>
        <taxon>Bacillati</taxon>
        <taxon>Bacillota</taxon>
        <taxon>Clostridia</taxon>
        <taxon>Eubacteriales</taxon>
        <taxon>Clostridiaceae</taxon>
        <taxon>Clostridium</taxon>
    </lineage>
</organism>
<accession>A0A1S8MD57</accession>
<dbReference type="InterPro" id="IPR000847">
    <property type="entry name" value="LysR_HTH_N"/>
</dbReference>
<keyword evidence="4" id="KW-0804">Transcription</keyword>
<dbReference type="Gene3D" id="3.40.190.290">
    <property type="match status" value="1"/>
</dbReference>
<name>A0A1S8MD57_9CLOT</name>
<evidence type="ECO:0000256" key="2">
    <source>
        <dbReference type="ARBA" id="ARBA00023015"/>
    </source>
</evidence>
<comment type="similarity">
    <text evidence="1">Belongs to the LysR transcriptional regulatory family.</text>
</comment>
<dbReference type="GO" id="GO:0000976">
    <property type="term" value="F:transcription cis-regulatory region binding"/>
    <property type="evidence" value="ECO:0007669"/>
    <property type="project" value="TreeGrafter"/>
</dbReference>
<evidence type="ECO:0000256" key="4">
    <source>
        <dbReference type="ARBA" id="ARBA00023163"/>
    </source>
</evidence>
<reference evidence="5 6" key="1">
    <citation type="submission" date="2022-04" db="EMBL/GenBank/DDBJ databases">
        <title>Genome sequence of C. roseum typestrain.</title>
        <authorList>
            <person name="Poehlein A."/>
            <person name="Schoch T."/>
            <person name="Duerre P."/>
            <person name="Daniel R."/>
        </authorList>
    </citation>
    <scope>NUCLEOTIDE SEQUENCE [LARGE SCALE GENOMIC DNA]</scope>
    <source>
        <strain evidence="5 6">DSM 7320</strain>
    </source>
</reference>
<sequence>MEIRHLQTFVSVVENNGFTRAAEDLGYAQSTITAHIKMLEEELGQSLFDRLGKKIVITSFGRELLPYAREMLKIYREINNISKNAEEVKGELVIGAGESLSIYRLDKILRKYKEKYPKVSIVLKNSTCSDLRKRLYSGEFDVIFTIEPNIQNDNLVIKKLKEEKMVMISSTKPLNSENIILSEKGCSLRNSFEHYLELNKVKYKNPLEMSSIEAIKRCVINGLGVSVLPLYSIEQEINNNSIKAEDVDEAFDKYCSKIIYHKNKKVFPAMDKFIEIVLEESNNWN</sequence>
<dbReference type="SUPFAM" id="SSF46785">
    <property type="entry name" value="Winged helix' DNA-binding domain"/>
    <property type="match status" value="1"/>
</dbReference>
<dbReference type="Pfam" id="PF00126">
    <property type="entry name" value="HTH_1"/>
    <property type="match status" value="1"/>
</dbReference>
<evidence type="ECO:0000313" key="6">
    <source>
        <dbReference type="Proteomes" id="UP000190951"/>
    </source>
</evidence>
<dbReference type="RefSeq" id="WP_077832945.1">
    <property type="nucleotide sequence ID" value="NZ_CP096983.1"/>
</dbReference>
<dbReference type="PRINTS" id="PR00039">
    <property type="entry name" value="HTHLYSR"/>
</dbReference>
<dbReference type="KEGG" id="crw:CROST_042910"/>
<dbReference type="PANTHER" id="PTHR30126:SF100">
    <property type="entry name" value="LYSR-FAMILY TRANSCRIPTIONAL REGULATOR"/>
    <property type="match status" value="1"/>
</dbReference>
<dbReference type="AlphaFoldDB" id="A0A1S8MD57"/>
<evidence type="ECO:0000256" key="3">
    <source>
        <dbReference type="ARBA" id="ARBA00023125"/>
    </source>
</evidence>